<accession>A0A316BTU7</accession>
<dbReference type="AlphaFoldDB" id="A0A316BTU7"/>
<keyword evidence="2" id="KW-1185">Reference proteome</keyword>
<reference evidence="1 2" key="1">
    <citation type="submission" date="2018-05" db="EMBL/GenBank/DDBJ databases">
        <title>Genomic Encyclopedia of Type Strains, Phase IV (KMG-IV): sequencing the most valuable type-strain genomes for metagenomic binning, comparative biology and taxonomic classification.</title>
        <authorList>
            <person name="Goeker M."/>
        </authorList>
    </citation>
    <scope>NUCLEOTIDE SEQUENCE [LARGE SCALE GENOMIC DNA]</scope>
    <source>
        <strain evidence="1 2">DSM 6986</strain>
    </source>
</reference>
<evidence type="ECO:0000313" key="2">
    <source>
        <dbReference type="Proteomes" id="UP000245396"/>
    </source>
</evidence>
<protein>
    <submittedName>
        <fullName evidence="1">Uncharacterized protein</fullName>
    </submittedName>
</protein>
<dbReference type="Proteomes" id="UP000245396">
    <property type="component" value="Unassembled WGS sequence"/>
</dbReference>
<comment type="caution">
    <text evidence="1">The sequence shown here is derived from an EMBL/GenBank/DDBJ whole genome shotgun (WGS) entry which is preliminary data.</text>
</comment>
<dbReference type="EMBL" id="QGGG01000021">
    <property type="protein sequence ID" value="PWJ75256.1"/>
    <property type="molecule type" value="Genomic_DNA"/>
</dbReference>
<proteinExistence type="predicted"/>
<name>A0A316BTU7_PSESE</name>
<sequence length="142" mass="16024">MSTDAKLVELGRQFEHAKAEARALQAERKRTYRLYIEAANEKNVPLADVKTRNHIARQCGYQAAYRAFEERHKEAIRLMRAIDREQATTLPGFAVKLAAVAFDQFDFDLEPTASYAAEKKLLRLSKEISKAAGRELRQGGAA</sequence>
<dbReference type="RefSeq" id="WP_109614602.1">
    <property type="nucleotide sequence ID" value="NZ_QGGG01000021.1"/>
</dbReference>
<evidence type="ECO:0000313" key="1">
    <source>
        <dbReference type="EMBL" id="PWJ75256.1"/>
    </source>
</evidence>
<gene>
    <name evidence="1" type="ORF">C7441_12138</name>
</gene>
<organism evidence="1 2">
    <name type="scientific">Pseudaminobacter salicylatoxidans</name>
    <dbReference type="NCBI Taxonomy" id="93369"/>
    <lineage>
        <taxon>Bacteria</taxon>
        <taxon>Pseudomonadati</taxon>
        <taxon>Pseudomonadota</taxon>
        <taxon>Alphaproteobacteria</taxon>
        <taxon>Hyphomicrobiales</taxon>
        <taxon>Phyllobacteriaceae</taxon>
        <taxon>Pseudaminobacter</taxon>
    </lineage>
</organism>